<reference evidence="2" key="1">
    <citation type="journal article" date="2017" name="PLoS ONE">
        <title>The Agassiz's desert tortoise genome provides a resource for the conservation of a threatened species.</title>
        <authorList>
            <person name="Tollis M."/>
            <person name="DeNardo D.F."/>
            <person name="Cornelius J.A."/>
            <person name="Dolby G.A."/>
            <person name="Edwards T."/>
            <person name="Henen B.T."/>
            <person name="Karl A.E."/>
            <person name="Murphy R.W."/>
            <person name="Kusumi K."/>
        </authorList>
    </citation>
    <scope>NUCLEOTIDE SEQUENCE [LARGE SCALE GENOMIC DNA]</scope>
</reference>
<organism evidence="1 2">
    <name type="scientific">Gopherus agassizii</name>
    <name type="common">Agassiz's desert tortoise</name>
    <dbReference type="NCBI Taxonomy" id="38772"/>
    <lineage>
        <taxon>Eukaryota</taxon>
        <taxon>Metazoa</taxon>
        <taxon>Chordata</taxon>
        <taxon>Craniata</taxon>
        <taxon>Vertebrata</taxon>
        <taxon>Euteleostomi</taxon>
        <taxon>Archelosauria</taxon>
        <taxon>Testudinata</taxon>
        <taxon>Testudines</taxon>
        <taxon>Cryptodira</taxon>
        <taxon>Durocryptodira</taxon>
        <taxon>Testudinoidea</taxon>
        <taxon>Testudinidae</taxon>
        <taxon>Gopherus</taxon>
    </lineage>
</organism>
<reference evidence="1" key="2">
    <citation type="submission" date="2025-08" db="UniProtKB">
        <authorList>
            <consortium name="Ensembl"/>
        </authorList>
    </citation>
    <scope>IDENTIFICATION</scope>
</reference>
<reference evidence="1" key="3">
    <citation type="submission" date="2025-09" db="UniProtKB">
        <authorList>
            <consortium name="Ensembl"/>
        </authorList>
    </citation>
    <scope>IDENTIFICATION</scope>
</reference>
<evidence type="ECO:0000313" key="2">
    <source>
        <dbReference type="Proteomes" id="UP000291020"/>
    </source>
</evidence>
<evidence type="ECO:0000313" key="1">
    <source>
        <dbReference type="Ensembl" id="ENSGAGP00000007146.1"/>
    </source>
</evidence>
<sequence>WSREPGPVAHAPLHLLQMTFFCRDSFRVVPLYRSSRVTGSGCTTILLPAALLLTLKSIN</sequence>
<dbReference type="Proteomes" id="UP000291020">
    <property type="component" value="Unassembled WGS sequence"/>
</dbReference>
<dbReference type="Ensembl" id="ENSGAGT00000008269.1">
    <property type="protein sequence ID" value="ENSGAGP00000007146.1"/>
    <property type="gene ID" value="ENSGAGG00000005741.1"/>
</dbReference>
<dbReference type="AlphaFoldDB" id="A0A452GYL3"/>
<name>A0A452GYL3_9SAUR</name>
<protein>
    <submittedName>
        <fullName evidence="1">Uncharacterized protein</fullName>
    </submittedName>
</protein>
<proteinExistence type="predicted"/>
<keyword evidence="2" id="KW-1185">Reference proteome</keyword>
<accession>A0A452GYL3</accession>